<dbReference type="GO" id="GO:0006353">
    <property type="term" value="P:DNA-templated transcription termination"/>
    <property type="evidence" value="ECO:0007669"/>
    <property type="project" value="UniProtKB-KW"/>
</dbReference>
<dbReference type="ExpressionAtlas" id="M8B121">
    <property type="expression patterns" value="baseline"/>
</dbReference>
<evidence type="ECO:0000256" key="2">
    <source>
        <dbReference type="ARBA" id="ARBA00022472"/>
    </source>
</evidence>
<evidence type="ECO:0000313" key="5">
    <source>
        <dbReference type="EnsemblPlants" id="EMT10472"/>
    </source>
</evidence>
<evidence type="ECO:0000256" key="1">
    <source>
        <dbReference type="ARBA" id="ARBA00007692"/>
    </source>
</evidence>
<feature type="region of interest" description="Disordered" evidence="4">
    <location>
        <begin position="296"/>
        <end position="339"/>
    </location>
</feature>
<dbReference type="Gene3D" id="1.25.70.10">
    <property type="entry name" value="Transcription termination factor 3, mitochondrial"/>
    <property type="match status" value="2"/>
</dbReference>
<dbReference type="PANTHER" id="PTHR13068">
    <property type="entry name" value="CGI-12 PROTEIN-RELATED"/>
    <property type="match status" value="1"/>
</dbReference>
<dbReference type="FunFam" id="1.25.70.10:FF:000001">
    <property type="entry name" value="Mitochondrial transcription termination factor-like"/>
    <property type="match status" value="1"/>
</dbReference>
<accession>M8B121</accession>
<keyword evidence="3" id="KW-0809">Transit peptide</keyword>
<protein>
    <submittedName>
        <fullName evidence="5">Uncharacterized protein</fullName>
    </submittedName>
</protein>
<dbReference type="GO" id="GO:0003676">
    <property type="term" value="F:nucleic acid binding"/>
    <property type="evidence" value="ECO:0007669"/>
    <property type="project" value="InterPro"/>
</dbReference>
<organism evidence="5">
    <name type="scientific">Aegilops tauschii</name>
    <name type="common">Tausch's goatgrass</name>
    <name type="synonym">Aegilops squarrosa</name>
    <dbReference type="NCBI Taxonomy" id="37682"/>
    <lineage>
        <taxon>Eukaryota</taxon>
        <taxon>Viridiplantae</taxon>
        <taxon>Streptophyta</taxon>
        <taxon>Embryophyta</taxon>
        <taxon>Tracheophyta</taxon>
        <taxon>Spermatophyta</taxon>
        <taxon>Magnoliopsida</taxon>
        <taxon>Liliopsida</taxon>
        <taxon>Poales</taxon>
        <taxon>Poaceae</taxon>
        <taxon>BOP clade</taxon>
        <taxon>Pooideae</taxon>
        <taxon>Triticodae</taxon>
        <taxon>Triticeae</taxon>
        <taxon>Triticinae</taxon>
        <taxon>Aegilops</taxon>
    </lineage>
</organism>
<evidence type="ECO:0000256" key="4">
    <source>
        <dbReference type="SAM" id="MobiDB-lite"/>
    </source>
</evidence>
<evidence type="ECO:0000256" key="3">
    <source>
        <dbReference type="ARBA" id="ARBA00022946"/>
    </source>
</evidence>
<dbReference type="PANTHER" id="PTHR13068:SF111">
    <property type="match status" value="1"/>
</dbReference>
<keyword evidence="2" id="KW-0804">Transcription</keyword>
<proteinExistence type="inferred from homology"/>
<dbReference type="InterPro" id="IPR038538">
    <property type="entry name" value="MTERF_sf"/>
</dbReference>
<keyword evidence="2" id="KW-0806">Transcription termination</keyword>
<dbReference type="AlphaFoldDB" id="M8B121"/>
<dbReference type="SMART" id="SM00733">
    <property type="entry name" value="Mterf"/>
    <property type="match status" value="6"/>
</dbReference>
<sequence length="578" mass="64468">MSPAKTDAFLVAKDPLFLCVKVEKTLAPVVAGLTDLCLSRSEITCLVSLPCGRFRCRSIVSRLHYYLPVFGSSENLLRALKGNFYLLSSDLDGVVKPKVMFLRDCGLGACDIAKLCSNQPGLLTTNLERCQGPVACAKKIGVPRGSGMFRHALNAVASRGGKKIAARVEHLKCTFTWSDAELRIDVSRFPLMLTRSKESLQRRSEFLISEVGLEAAYIAHRPLMLGLSLEGRLRPRYYAVMFLKENGLLKRDRDFFSTVVVSEKRRSVCQIQFYMNQDRYENGVHGNCPSVLLRRGGLPRRRLRPHPTTDRQGPRQSRRRARLPASAYPAPTPRPSSAGVERTLAPVLVGLSGLGLSRSDVARLAPLALDKFRKQSVVSKLQYYLGVFGSPRTFFRVMKCCNVLSHSLERVVKPNVVGQSVGYEIAILPSCASEDRGIPRHTGMFKHALHCVAFLSEEEIAARVEHLKNTFRWTDAEAGMAVSRAPMVLNRTKESLQRSSEFRISEMGLEPAYIAQRPLIFCFSLEGRLKPRCKVSQGKGIAQARSELQCCFQGDREGIQEEVHMPSQGSRTAPQRRL</sequence>
<comment type="similarity">
    <text evidence="1">Belongs to the mTERF family.</text>
</comment>
<reference evidence="5" key="1">
    <citation type="submission" date="2015-06" db="UniProtKB">
        <authorList>
            <consortium name="EnsemblPlants"/>
        </authorList>
    </citation>
    <scope>IDENTIFICATION</scope>
</reference>
<dbReference type="Pfam" id="PF02536">
    <property type="entry name" value="mTERF"/>
    <property type="match status" value="2"/>
</dbReference>
<dbReference type="InterPro" id="IPR003690">
    <property type="entry name" value="MTERF"/>
</dbReference>
<dbReference type="EnsemblPlants" id="EMT10472">
    <property type="protein sequence ID" value="EMT10472"/>
    <property type="gene ID" value="F775_13848"/>
</dbReference>
<keyword evidence="2" id="KW-0805">Transcription regulation</keyword>
<name>M8B121_AEGTA</name>